<dbReference type="SUPFAM" id="SSF55298">
    <property type="entry name" value="YjgF-like"/>
    <property type="match status" value="1"/>
</dbReference>
<proteinExistence type="inferred from homology"/>
<dbReference type="GO" id="GO:0005829">
    <property type="term" value="C:cytosol"/>
    <property type="evidence" value="ECO:0007669"/>
    <property type="project" value="TreeGrafter"/>
</dbReference>
<dbReference type="PANTHER" id="PTHR11803">
    <property type="entry name" value="2-IMINOBUTANOATE/2-IMINOPROPANOATE DEAMINASE RIDA"/>
    <property type="match status" value="1"/>
</dbReference>
<dbReference type="Proteomes" id="UP000823868">
    <property type="component" value="Unassembled WGS sequence"/>
</dbReference>
<reference evidence="2" key="2">
    <citation type="submission" date="2021-04" db="EMBL/GenBank/DDBJ databases">
        <authorList>
            <person name="Gilroy R."/>
        </authorList>
    </citation>
    <scope>NUCLEOTIDE SEQUENCE</scope>
    <source>
        <strain evidence="2">ChiBcec16_6824</strain>
    </source>
</reference>
<dbReference type="InterPro" id="IPR006175">
    <property type="entry name" value="YjgF/YER057c/UK114"/>
</dbReference>
<name>A0A9D1Y966_9FIRM</name>
<protein>
    <submittedName>
        <fullName evidence="2">RidA family protein</fullName>
    </submittedName>
</protein>
<dbReference type="GO" id="GO:0019239">
    <property type="term" value="F:deaminase activity"/>
    <property type="evidence" value="ECO:0007669"/>
    <property type="project" value="TreeGrafter"/>
</dbReference>
<dbReference type="EMBL" id="DXDX01000124">
    <property type="protein sequence ID" value="HIY21583.1"/>
    <property type="molecule type" value="Genomic_DNA"/>
</dbReference>
<accession>A0A9D1Y966</accession>
<gene>
    <name evidence="2" type="ORF">H9841_06765</name>
</gene>
<comment type="caution">
    <text evidence="2">The sequence shown here is derived from an EMBL/GenBank/DDBJ whole genome shotgun (WGS) entry which is preliminary data.</text>
</comment>
<dbReference type="AlphaFoldDB" id="A0A9D1Y966"/>
<dbReference type="NCBIfam" id="TIGR00004">
    <property type="entry name" value="Rid family detoxifying hydrolase"/>
    <property type="match status" value="1"/>
</dbReference>
<dbReference type="FunFam" id="3.30.1330.40:FF:000001">
    <property type="entry name" value="L-PSP family endoribonuclease"/>
    <property type="match status" value="1"/>
</dbReference>
<sequence length="122" mass="12792">MKIVATENAPAAIGPYSQGYEVGGLVITSGQLPVNPATGEMPATIEEQAEWSCKNVAAILEAAGTSMDKVVKTTCFLADIGDFAAFNEVYAKHFTSKPARSCVAVKQIPKGALCEIEAIAEK</sequence>
<reference evidence="2" key="1">
    <citation type="journal article" date="2021" name="PeerJ">
        <title>Extensive microbial diversity within the chicken gut microbiome revealed by metagenomics and culture.</title>
        <authorList>
            <person name="Gilroy R."/>
            <person name="Ravi A."/>
            <person name="Getino M."/>
            <person name="Pursley I."/>
            <person name="Horton D.L."/>
            <person name="Alikhan N.F."/>
            <person name="Baker D."/>
            <person name="Gharbi K."/>
            <person name="Hall N."/>
            <person name="Watson M."/>
            <person name="Adriaenssens E.M."/>
            <person name="Foster-Nyarko E."/>
            <person name="Jarju S."/>
            <person name="Secka A."/>
            <person name="Antonio M."/>
            <person name="Oren A."/>
            <person name="Chaudhuri R.R."/>
            <person name="La Ragione R."/>
            <person name="Hildebrand F."/>
            <person name="Pallen M.J."/>
        </authorList>
    </citation>
    <scope>NUCLEOTIDE SEQUENCE</scope>
    <source>
        <strain evidence="2">ChiBcec16_6824</strain>
    </source>
</reference>
<dbReference type="InterPro" id="IPR006056">
    <property type="entry name" value="RidA"/>
</dbReference>
<organism evidence="2 3">
    <name type="scientific">Candidatus Flavonifractor merdigallinarum</name>
    <dbReference type="NCBI Taxonomy" id="2838589"/>
    <lineage>
        <taxon>Bacteria</taxon>
        <taxon>Bacillati</taxon>
        <taxon>Bacillota</taxon>
        <taxon>Clostridia</taxon>
        <taxon>Eubacteriales</taxon>
        <taxon>Oscillospiraceae</taxon>
        <taxon>Flavonifractor</taxon>
    </lineage>
</organism>
<dbReference type="Pfam" id="PF01042">
    <property type="entry name" value="Ribonuc_L-PSP"/>
    <property type="match status" value="1"/>
</dbReference>
<evidence type="ECO:0000256" key="1">
    <source>
        <dbReference type="ARBA" id="ARBA00010552"/>
    </source>
</evidence>
<dbReference type="PANTHER" id="PTHR11803:SF59">
    <property type="entry name" value="ENDORIBONUCLEASE"/>
    <property type="match status" value="1"/>
</dbReference>
<dbReference type="CDD" id="cd00448">
    <property type="entry name" value="YjgF_YER057c_UK114_family"/>
    <property type="match status" value="1"/>
</dbReference>
<dbReference type="InterPro" id="IPR035959">
    <property type="entry name" value="RutC-like_sf"/>
</dbReference>
<comment type="similarity">
    <text evidence="1">Belongs to the RutC family.</text>
</comment>
<dbReference type="Gene3D" id="3.30.1330.40">
    <property type="entry name" value="RutC-like"/>
    <property type="match status" value="1"/>
</dbReference>
<evidence type="ECO:0000313" key="2">
    <source>
        <dbReference type="EMBL" id="HIY21583.1"/>
    </source>
</evidence>
<evidence type="ECO:0000313" key="3">
    <source>
        <dbReference type="Proteomes" id="UP000823868"/>
    </source>
</evidence>